<dbReference type="OrthoDB" id="5195005at2"/>
<dbReference type="STRING" id="258533.BN977_05928"/>
<organism evidence="2 3">
    <name type="scientific">Mycolicibacterium cosmeticum</name>
    <dbReference type="NCBI Taxonomy" id="258533"/>
    <lineage>
        <taxon>Bacteria</taxon>
        <taxon>Bacillati</taxon>
        <taxon>Actinomycetota</taxon>
        <taxon>Actinomycetes</taxon>
        <taxon>Mycobacteriales</taxon>
        <taxon>Mycobacteriaceae</taxon>
        <taxon>Mycolicibacterium</taxon>
    </lineage>
</organism>
<dbReference type="InterPro" id="IPR002059">
    <property type="entry name" value="CSP_DNA-bd"/>
</dbReference>
<keyword evidence="3" id="KW-1185">Reference proteome</keyword>
<dbReference type="Proteomes" id="UP000028870">
    <property type="component" value="Unassembled WGS sequence"/>
</dbReference>
<accession>W9B833</accession>
<sequence>MALGIVKFYKSEKGWGAISSAELPPGLDAFISFADIKGQKGFRELAVGDRVEFEYQPARQDSFQFVATWARRISDADGDGGATVWS</sequence>
<dbReference type="SUPFAM" id="SSF50249">
    <property type="entry name" value="Nucleic acid-binding proteins"/>
    <property type="match status" value="1"/>
</dbReference>
<evidence type="ECO:0000313" key="2">
    <source>
        <dbReference type="EMBL" id="CDO11087.1"/>
    </source>
</evidence>
<proteinExistence type="predicted"/>
<dbReference type="AlphaFoldDB" id="W9B833"/>
<reference evidence="2" key="2">
    <citation type="submission" date="2014-03" db="EMBL/GenBank/DDBJ databases">
        <authorList>
            <person name="Urmite Genomes"/>
        </authorList>
    </citation>
    <scope>NUCLEOTIDE SEQUENCE</scope>
    <source>
        <strain evidence="2">DSM 44829</strain>
    </source>
</reference>
<dbReference type="RefSeq" id="WP_024450609.1">
    <property type="nucleotide sequence ID" value="NZ_CCBB010000003.1"/>
</dbReference>
<dbReference type="EMBL" id="CCBB010000003">
    <property type="protein sequence ID" value="CDO11087.1"/>
    <property type="molecule type" value="Genomic_DNA"/>
</dbReference>
<reference evidence="2" key="1">
    <citation type="submission" date="2014-03" db="EMBL/GenBank/DDBJ databases">
        <title>Draft Genome Sequence of Mycobacterium cosmeticum DSM 44829.</title>
        <authorList>
            <person name="Croce O."/>
            <person name="Robert C."/>
            <person name="Raoult D."/>
            <person name="Drancourt M."/>
        </authorList>
    </citation>
    <scope>NUCLEOTIDE SEQUENCE [LARGE SCALE GENOMIC DNA]</scope>
    <source>
        <strain evidence="2">DSM 44829</strain>
    </source>
</reference>
<gene>
    <name evidence="2" type="ORF">BN977_05928</name>
</gene>
<dbReference type="InterPro" id="IPR012340">
    <property type="entry name" value="NA-bd_OB-fold"/>
</dbReference>
<comment type="caution">
    <text evidence="2">The sequence shown here is derived from an EMBL/GenBank/DDBJ whole genome shotgun (WGS) entry which is preliminary data.</text>
</comment>
<protein>
    <submittedName>
        <fullName evidence="2">Cold shock-like protein CspC</fullName>
    </submittedName>
</protein>
<dbReference type="Gene3D" id="2.40.50.140">
    <property type="entry name" value="Nucleic acid-binding proteins"/>
    <property type="match status" value="1"/>
</dbReference>
<feature type="domain" description="CSD" evidence="1">
    <location>
        <begin position="1"/>
        <end position="75"/>
    </location>
</feature>
<evidence type="ECO:0000313" key="3">
    <source>
        <dbReference type="Proteomes" id="UP000028870"/>
    </source>
</evidence>
<dbReference type="Pfam" id="PF00313">
    <property type="entry name" value="CSD"/>
    <property type="match status" value="1"/>
</dbReference>
<evidence type="ECO:0000259" key="1">
    <source>
        <dbReference type="PROSITE" id="PS51857"/>
    </source>
</evidence>
<dbReference type="eggNOG" id="COG1278">
    <property type="taxonomic scope" value="Bacteria"/>
</dbReference>
<name>W9B833_MYCCO</name>
<dbReference type="PROSITE" id="PS51857">
    <property type="entry name" value="CSD_2"/>
    <property type="match status" value="1"/>
</dbReference>
<dbReference type="GO" id="GO:0003676">
    <property type="term" value="F:nucleic acid binding"/>
    <property type="evidence" value="ECO:0007669"/>
    <property type="project" value="InterPro"/>
</dbReference>